<comment type="caution">
    <text evidence="1">The sequence shown here is derived from an EMBL/GenBank/DDBJ whole genome shotgun (WGS) entry which is preliminary data.</text>
</comment>
<evidence type="ECO:0008006" key="3">
    <source>
        <dbReference type="Google" id="ProtNLM"/>
    </source>
</evidence>
<organism evidence="1 2">
    <name type="scientific">Hufsiella ginkgonis</name>
    <dbReference type="NCBI Taxonomy" id="2695274"/>
    <lineage>
        <taxon>Bacteria</taxon>
        <taxon>Pseudomonadati</taxon>
        <taxon>Bacteroidota</taxon>
        <taxon>Sphingobacteriia</taxon>
        <taxon>Sphingobacteriales</taxon>
        <taxon>Sphingobacteriaceae</taxon>
        <taxon>Hufsiella</taxon>
    </lineage>
</organism>
<keyword evidence="2" id="KW-1185">Reference proteome</keyword>
<dbReference type="EMBL" id="WVHS01000001">
    <property type="protein sequence ID" value="MXV14372.1"/>
    <property type="molecule type" value="Genomic_DNA"/>
</dbReference>
<evidence type="ECO:0000313" key="2">
    <source>
        <dbReference type="Proteomes" id="UP000451233"/>
    </source>
</evidence>
<accession>A0A7K1XTR7</accession>
<name>A0A7K1XTR7_9SPHI</name>
<sequence>MLLVIVLFGSCSSLYLPNVPNTPMLSAKGELHASGHVSLRGNISLNSAYAVSDHFGVLFNGSVMDRKRGTKEQAHNLVETAGGYLTTFGQDGTRVLELYAGLGRGNGDRFYKQTADAAADNQQSKFNKTFFQANFSSKKEKSLKLFSREFPLNYGTALRVSYLRMTEFTRNGIDQPKEDNIFLEPVFFTRMALNSNVQLQYTSGSNFGLKNRKFLTAGNSVFTVGIVINAGGTK</sequence>
<proteinExistence type="predicted"/>
<protein>
    <recommendedName>
        <fullName evidence="3">DUF481 domain-containing protein</fullName>
    </recommendedName>
</protein>
<dbReference type="AlphaFoldDB" id="A0A7K1XTR7"/>
<dbReference type="Proteomes" id="UP000451233">
    <property type="component" value="Unassembled WGS sequence"/>
</dbReference>
<evidence type="ECO:0000313" key="1">
    <source>
        <dbReference type="EMBL" id="MXV14372.1"/>
    </source>
</evidence>
<gene>
    <name evidence="1" type="ORF">GS398_03615</name>
</gene>
<reference evidence="1 2" key="1">
    <citation type="submission" date="2019-11" db="EMBL/GenBank/DDBJ databases">
        <title>Pedobacter sp. HMF7056 Genome sequencing and assembly.</title>
        <authorList>
            <person name="Kang H."/>
            <person name="Kim H."/>
            <person name="Joh K."/>
        </authorList>
    </citation>
    <scope>NUCLEOTIDE SEQUENCE [LARGE SCALE GENOMIC DNA]</scope>
    <source>
        <strain evidence="1 2">HMF7056</strain>
    </source>
</reference>